<accession>X1EJ91</accession>
<evidence type="ECO:0000259" key="1">
    <source>
        <dbReference type="Pfam" id="PF00534"/>
    </source>
</evidence>
<feature type="domain" description="Glycosyl transferase family 1" evidence="1">
    <location>
        <begin position="38"/>
        <end position="198"/>
    </location>
</feature>
<dbReference type="SUPFAM" id="SSF53756">
    <property type="entry name" value="UDP-Glycosyltransferase/glycogen phosphorylase"/>
    <property type="match status" value="1"/>
</dbReference>
<reference evidence="2" key="1">
    <citation type="journal article" date="2014" name="Front. Microbiol.">
        <title>High frequency of phylogenetically diverse reductive dehalogenase-homologous genes in deep subseafloor sedimentary metagenomes.</title>
        <authorList>
            <person name="Kawai M."/>
            <person name="Futagami T."/>
            <person name="Toyoda A."/>
            <person name="Takaki Y."/>
            <person name="Nishi S."/>
            <person name="Hori S."/>
            <person name="Arai W."/>
            <person name="Tsubouchi T."/>
            <person name="Morono Y."/>
            <person name="Uchiyama I."/>
            <person name="Ito T."/>
            <person name="Fujiyama A."/>
            <person name="Inagaki F."/>
            <person name="Takami H."/>
        </authorList>
    </citation>
    <scope>NUCLEOTIDE SEQUENCE</scope>
    <source>
        <strain evidence="2">Expedition CK06-06</strain>
    </source>
</reference>
<gene>
    <name evidence="2" type="ORF">S03H2_19837</name>
</gene>
<dbReference type="GO" id="GO:0016757">
    <property type="term" value="F:glycosyltransferase activity"/>
    <property type="evidence" value="ECO:0007669"/>
    <property type="project" value="InterPro"/>
</dbReference>
<dbReference type="Pfam" id="PF00534">
    <property type="entry name" value="Glycos_transf_1"/>
    <property type="match status" value="1"/>
</dbReference>
<name>X1EJ91_9ZZZZ</name>
<dbReference type="CDD" id="cd03801">
    <property type="entry name" value="GT4_PimA-like"/>
    <property type="match status" value="1"/>
</dbReference>
<dbReference type="EMBL" id="BARU01010399">
    <property type="protein sequence ID" value="GAH32662.1"/>
    <property type="molecule type" value="Genomic_DNA"/>
</dbReference>
<dbReference type="Gene3D" id="3.40.50.2000">
    <property type="entry name" value="Glycogen Phosphorylase B"/>
    <property type="match status" value="2"/>
</dbReference>
<dbReference type="InterPro" id="IPR001296">
    <property type="entry name" value="Glyco_trans_1"/>
</dbReference>
<sequence length="227" mass="25673">MREELVKLRIANPHKIVVVPLGLELERYLKIENNGPGNRDYKSIGIIGRLVPVKNHKMFLDAAKKLKDTLSSVQRMKFLIVGDGPLRQELEEYARRLGIQQNVVFTGWLEDLEKVYPQLDIVTLTSLNEGTPVALIEAQAAACPCVATNVGGVTDVVEDGRSGFLVPPHDIDKFIEALLKLLNNPELAKSLGEFGRERMKNKFNKTCLFRDTEYLYEELLLCKKRLL</sequence>
<dbReference type="PANTHER" id="PTHR12526">
    <property type="entry name" value="GLYCOSYLTRANSFERASE"/>
    <property type="match status" value="1"/>
</dbReference>
<organism evidence="2">
    <name type="scientific">marine sediment metagenome</name>
    <dbReference type="NCBI Taxonomy" id="412755"/>
    <lineage>
        <taxon>unclassified sequences</taxon>
        <taxon>metagenomes</taxon>
        <taxon>ecological metagenomes</taxon>
    </lineage>
</organism>
<evidence type="ECO:0000313" key="2">
    <source>
        <dbReference type="EMBL" id="GAH32662.1"/>
    </source>
</evidence>
<proteinExistence type="predicted"/>
<dbReference type="AlphaFoldDB" id="X1EJ91"/>
<comment type="caution">
    <text evidence="2">The sequence shown here is derived from an EMBL/GenBank/DDBJ whole genome shotgun (WGS) entry which is preliminary data.</text>
</comment>
<protein>
    <recommendedName>
        <fullName evidence="1">Glycosyl transferase family 1 domain-containing protein</fullName>
    </recommendedName>
</protein>